<dbReference type="Gene3D" id="3.40.50.2300">
    <property type="match status" value="1"/>
</dbReference>
<evidence type="ECO:0000313" key="4">
    <source>
        <dbReference type="EMBL" id="SHJ40007.1"/>
    </source>
</evidence>
<dbReference type="Pfam" id="PF04397">
    <property type="entry name" value="LytTR"/>
    <property type="match status" value="1"/>
</dbReference>
<accession>A0A1M6J024</accession>
<dbReference type="Pfam" id="PF00072">
    <property type="entry name" value="Response_reg"/>
    <property type="match status" value="1"/>
</dbReference>
<reference evidence="4 5" key="1">
    <citation type="submission" date="2016-11" db="EMBL/GenBank/DDBJ databases">
        <authorList>
            <person name="Jaros S."/>
            <person name="Januszkiewicz K."/>
            <person name="Wedrychowicz H."/>
        </authorList>
    </citation>
    <scope>NUCLEOTIDE SEQUENCE [LARGE SCALE GENOMIC DNA]</scope>
    <source>
        <strain evidence="4 5">DSM 17477</strain>
    </source>
</reference>
<evidence type="ECO:0000259" key="2">
    <source>
        <dbReference type="PROSITE" id="PS50110"/>
    </source>
</evidence>
<feature type="domain" description="Response regulatory" evidence="2">
    <location>
        <begin position="2"/>
        <end position="116"/>
    </location>
</feature>
<dbReference type="PANTHER" id="PTHR37299">
    <property type="entry name" value="TRANSCRIPTIONAL REGULATOR-RELATED"/>
    <property type="match status" value="1"/>
</dbReference>
<feature type="domain" description="HTH LytTR-type" evidence="3">
    <location>
        <begin position="144"/>
        <end position="249"/>
    </location>
</feature>
<dbReference type="SMART" id="SM00448">
    <property type="entry name" value="REC"/>
    <property type="match status" value="1"/>
</dbReference>
<feature type="modified residue" description="4-aspartylphosphate" evidence="1">
    <location>
        <position position="53"/>
    </location>
</feature>
<organism evidence="4 5">
    <name type="scientific">Dethiosulfatibacter aminovorans DSM 17477</name>
    <dbReference type="NCBI Taxonomy" id="1121476"/>
    <lineage>
        <taxon>Bacteria</taxon>
        <taxon>Bacillati</taxon>
        <taxon>Bacillota</taxon>
        <taxon>Tissierellia</taxon>
        <taxon>Dethiosulfatibacter</taxon>
    </lineage>
</organism>
<dbReference type="InterPro" id="IPR007492">
    <property type="entry name" value="LytTR_DNA-bd_dom"/>
</dbReference>
<evidence type="ECO:0000256" key="1">
    <source>
        <dbReference type="PROSITE-ProRule" id="PRU00169"/>
    </source>
</evidence>
<dbReference type="InterPro" id="IPR011006">
    <property type="entry name" value="CheY-like_superfamily"/>
</dbReference>
<dbReference type="EMBL" id="FQZL01000019">
    <property type="protein sequence ID" value="SHJ40007.1"/>
    <property type="molecule type" value="Genomic_DNA"/>
</dbReference>
<dbReference type="PROSITE" id="PS50930">
    <property type="entry name" value="HTH_LYTTR"/>
    <property type="match status" value="1"/>
</dbReference>
<dbReference type="PROSITE" id="PS50110">
    <property type="entry name" value="RESPONSE_REGULATORY"/>
    <property type="match status" value="1"/>
</dbReference>
<sequence length="249" mass="29094">MRVLLVDDEKYIRDEFKYFMDKFEGVEVCGETGDPEDVIPMVRDLKPDLVFLDINLQTQSGLVIAREILDLENPPQIVLATAFDQYAVKGFDIGVVDYIVKPIMEERLKRCIDRARQNMDIRTGVVKKEATASKPSAGKKMTSIAVAKNDKLFLLKLKEIVYLEYFEGKIRVFTEKDEYSINQTMKAFMEENGDGFIRTHKSFIVNIDYIEEIIPWFNYTLKLRIKDFDELEIPVSRNYMKDFKEKLKI</sequence>
<dbReference type="GO" id="GO:0003677">
    <property type="term" value="F:DNA binding"/>
    <property type="evidence" value="ECO:0007669"/>
    <property type="project" value="InterPro"/>
</dbReference>
<dbReference type="SMART" id="SM00850">
    <property type="entry name" value="LytTR"/>
    <property type="match status" value="1"/>
</dbReference>
<dbReference type="PANTHER" id="PTHR37299:SF1">
    <property type="entry name" value="STAGE 0 SPORULATION PROTEIN A HOMOLOG"/>
    <property type="match status" value="1"/>
</dbReference>
<gene>
    <name evidence="4" type="ORF">SAMN02745751_02473</name>
</gene>
<dbReference type="RefSeq" id="WP_073049889.1">
    <property type="nucleotide sequence ID" value="NZ_FQZL01000019.1"/>
</dbReference>
<protein>
    <submittedName>
        <fullName evidence="4">Two component transcriptional regulator, LytTR family</fullName>
    </submittedName>
</protein>
<dbReference type="InterPro" id="IPR001789">
    <property type="entry name" value="Sig_transdc_resp-reg_receiver"/>
</dbReference>
<dbReference type="AlphaFoldDB" id="A0A1M6J024"/>
<keyword evidence="5" id="KW-1185">Reference proteome</keyword>
<proteinExistence type="predicted"/>
<evidence type="ECO:0000259" key="3">
    <source>
        <dbReference type="PROSITE" id="PS50930"/>
    </source>
</evidence>
<evidence type="ECO:0000313" key="5">
    <source>
        <dbReference type="Proteomes" id="UP000184052"/>
    </source>
</evidence>
<dbReference type="InterPro" id="IPR046947">
    <property type="entry name" value="LytR-like"/>
</dbReference>
<dbReference type="SUPFAM" id="SSF52172">
    <property type="entry name" value="CheY-like"/>
    <property type="match status" value="1"/>
</dbReference>
<keyword evidence="1" id="KW-0597">Phosphoprotein</keyword>
<dbReference type="STRING" id="1121476.SAMN02745751_02473"/>
<dbReference type="GO" id="GO:0000156">
    <property type="term" value="F:phosphorelay response regulator activity"/>
    <property type="evidence" value="ECO:0007669"/>
    <property type="project" value="InterPro"/>
</dbReference>
<dbReference type="Gene3D" id="2.40.50.1020">
    <property type="entry name" value="LytTr DNA-binding domain"/>
    <property type="match status" value="1"/>
</dbReference>
<dbReference type="Proteomes" id="UP000184052">
    <property type="component" value="Unassembled WGS sequence"/>
</dbReference>
<name>A0A1M6J024_9FIRM</name>